<evidence type="ECO:0000256" key="1">
    <source>
        <dbReference type="ARBA" id="ARBA00004906"/>
    </source>
</evidence>
<evidence type="ECO:0000256" key="11">
    <source>
        <dbReference type="SAM" id="SignalP"/>
    </source>
</evidence>
<dbReference type="GO" id="GO:1905786">
    <property type="term" value="P:positive regulation of anaphase-promoting complex-dependent catabolic process"/>
    <property type="evidence" value="ECO:0007669"/>
    <property type="project" value="TreeGrafter"/>
</dbReference>
<dbReference type="UniPathway" id="UPA00143"/>
<keyword evidence="3 8" id="KW-0853">WD repeat</keyword>
<accession>A0A5N5HAY0</accession>
<feature type="domain" description="CDC20/Fizzy WD40" evidence="12">
    <location>
        <begin position="279"/>
        <end position="568"/>
    </location>
</feature>
<dbReference type="InterPro" id="IPR015943">
    <property type="entry name" value="WD40/YVTN_repeat-like_dom_sf"/>
</dbReference>
<keyword evidence="11" id="KW-0732">Signal</keyword>
<dbReference type="Gene3D" id="2.130.10.10">
    <property type="entry name" value="YVTN repeat-like/Quinoprotein amine dehydrogenase"/>
    <property type="match status" value="1"/>
</dbReference>
<proteinExistence type="inferred from homology"/>
<reference evidence="13 14" key="1">
    <citation type="submission" date="2019-09" db="EMBL/GenBank/DDBJ databases">
        <authorList>
            <person name="Ou C."/>
        </authorList>
    </citation>
    <scope>NUCLEOTIDE SEQUENCE [LARGE SCALE GENOMIC DNA]</scope>
    <source>
        <strain evidence="13">S2</strain>
        <tissue evidence="13">Leaf</tissue>
    </source>
</reference>
<dbReference type="GO" id="GO:0031145">
    <property type="term" value="P:anaphase-promoting complex-dependent catabolic process"/>
    <property type="evidence" value="ECO:0007669"/>
    <property type="project" value="TreeGrafter"/>
</dbReference>
<dbReference type="PROSITE" id="PS50294">
    <property type="entry name" value="WD_REPEATS_REGION"/>
    <property type="match status" value="2"/>
</dbReference>
<evidence type="ECO:0000259" key="12">
    <source>
        <dbReference type="Pfam" id="PF24807"/>
    </source>
</evidence>
<keyword evidence="7" id="KW-0131">Cell cycle</keyword>
<evidence type="ECO:0000256" key="5">
    <source>
        <dbReference type="ARBA" id="ARBA00022737"/>
    </source>
</evidence>
<keyword evidence="14" id="KW-1185">Reference proteome</keyword>
<dbReference type="Pfam" id="PF06697">
    <property type="entry name" value="DUF1191"/>
    <property type="match status" value="1"/>
</dbReference>
<dbReference type="InterPro" id="IPR036322">
    <property type="entry name" value="WD40_repeat_dom_sf"/>
</dbReference>
<keyword evidence="10" id="KW-1133">Transmembrane helix</keyword>
<feature type="region of interest" description="Disordered" evidence="9">
    <location>
        <begin position="575"/>
        <end position="594"/>
    </location>
</feature>
<dbReference type="InterPro" id="IPR001680">
    <property type="entry name" value="WD40_rpt"/>
</dbReference>
<comment type="caution">
    <text evidence="13">The sequence shown here is derived from an EMBL/GenBank/DDBJ whole genome shotgun (WGS) entry which is preliminary data.</text>
</comment>
<feature type="transmembrane region" description="Helical" evidence="10">
    <location>
        <begin position="231"/>
        <end position="255"/>
    </location>
</feature>
<dbReference type="SUPFAM" id="SSF50978">
    <property type="entry name" value="WD40 repeat-like"/>
    <property type="match status" value="1"/>
</dbReference>
<organism evidence="13 14">
    <name type="scientific">Pyrus ussuriensis x Pyrus communis</name>
    <dbReference type="NCBI Taxonomy" id="2448454"/>
    <lineage>
        <taxon>Eukaryota</taxon>
        <taxon>Viridiplantae</taxon>
        <taxon>Streptophyta</taxon>
        <taxon>Embryophyta</taxon>
        <taxon>Tracheophyta</taxon>
        <taxon>Spermatophyta</taxon>
        <taxon>Magnoliopsida</taxon>
        <taxon>eudicotyledons</taxon>
        <taxon>Gunneridae</taxon>
        <taxon>Pentapetalae</taxon>
        <taxon>rosids</taxon>
        <taxon>fabids</taxon>
        <taxon>Rosales</taxon>
        <taxon>Rosaceae</taxon>
        <taxon>Amygdaloideae</taxon>
        <taxon>Maleae</taxon>
        <taxon>Pyrus</taxon>
    </lineage>
</organism>
<dbReference type="EMBL" id="SMOL01000231">
    <property type="protein sequence ID" value="KAB2622600.1"/>
    <property type="molecule type" value="Genomic_DNA"/>
</dbReference>
<feature type="chain" id="PRO_5024391777" evidence="11">
    <location>
        <begin position="25"/>
        <end position="594"/>
    </location>
</feature>
<dbReference type="PROSITE" id="PS00678">
    <property type="entry name" value="WD_REPEATS_1"/>
    <property type="match status" value="1"/>
</dbReference>
<dbReference type="GO" id="GO:0016567">
    <property type="term" value="P:protein ubiquitination"/>
    <property type="evidence" value="ECO:0007669"/>
    <property type="project" value="UniProtKB-UniPathway"/>
</dbReference>
<dbReference type="GO" id="GO:0010997">
    <property type="term" value="F:anaphase-promoting complex binding"/>
    <property type="evidence" value="ECO:0007669"/>
    <property type="project" value="InterPro"/>
</dbReference>
<dbReference type="Proteomes" id="UP000327157">
    <property type="component" value="Chromosome 4"/>
</dbReference>
<reference evidence="14" key="2">
    <citation type="submission" date="2019-10" db="EMBL/GenBank/DDBJ databases">
        <title>A de novo genome assembly of a pear dwarfing rootstock.</title>
        <authorList>
            <person name="Wang F."/>
            <person name="Wang J."/>
            <person name="Li S."/>
            <person name="Zhang Y."/>
            <person name="Fang M."/>
            <person name="Ma L."/>
            <person name="Zhao Y."/>
            <person name="Jiang S."/>
        </authorList>
    </citation>
    <scope>NUCLEOTIDE SEQUENCE [LARGE SCALE GENOMIC DNA]</scope>
</reference>
<dbReference type="InterPro" id="IPR033010">
    <property type="entry name" value="Cdc20/Fizzy"/>
</dbReference>
<keyword evidence="10" id="KW-0472">Membrane</keyword>
<reference evidence="13 14" key="3">
    <citation type="submission" date="2019-11" db="EMBL/GenBank/DDBJ databases">
        <title>A de novo genome assembly of a pear dwarfing rootstock.</title>
        <authorList>
            <person name="Wang F."/>
            <person name="Wang J."/>
            <person name="Li S."/>
            <person name="Zhang Y."/>
            <person name="Fang M."/>
            <person name="Ma L."/>
            <person name="Zhao Y."/>
            <person name="Jiang S."/>
        </authorList>
    </citation>
    <scope>NUCLEOTIDE SEQUENCE [LARGE SCALE GENOMIC DNA]</scope>
    <source>
        <strain evidence="13">S2</strain>
        <tissue evidence="13">Leaf</tissue>
    </source>
</reference>
<dbReference type="SMART" id="SM00320">
    <property type="entry name" value="WD40"/>
    <property type="match status" value="6"/>
</dbReference>
<comment type="similarity">
    <text evidence="2">Belongs to the WD repeat CDC20/Fizzy family.</text>
</comment>
<evidence type="ECO:0000313" key="13">
    <source>
        <dbReference type="EMBL" id="KAB2622600.1"/>
    </source>
</evidence>
<dbReference type="GO" id="GO:0005680">
    <property type="term" value="C:anaphase-promoting complex"/>
    <property type="evidence" value="ECO:0007669"/>
    <property type="project" value="TreeGrafter"/>
</dbReference>
<gene>
    <name evidence="13" type="ORF">D8674_024782</name>
</gene>
<dbReference type="FunFam" id="2.130.10.10:FF:000025">
    <property type="entry name" value="FIZZY-related 2 isoform 1"/>
    <property type="match status" value="1"/>
</dbReference>
<dbReference type="InterPro" id="IPR010605">
    <property type="entry name" value="DUF1191"/>
</dbReference>
<evidence type="ECO:0000256" key="6">
    <source>
        <dbReference type="ARBA" id="ARBA00022776"/>
    </source>
</evidence>
<dbReference type="GO" id="GO:1990757">
    <property type="term" value="F:ubiquitin ligase activator activity"/>
    <property type="evidence" value="ECO:0007669"/>
    <property type="project" value="TreeGrafter"/>
</dbReference>
<evidence type="ECO:0000256" key="8">
    <source>
        <dbReference type="PROSITE-ProRule" id="PRU00221"/>
    </source>
</evidence>
<evidence type="ECO:0000313" key="14">
    <source>
        <dbReference type="Proteomes" id="UP000327157"/>
    </source>
</evidence>
<dbReference type="InterPro" id="IPR056150">
    <property type="entry name" value="WD40_CDC20-Fz"/>
</dbReference>
<evidence type="ECO:0000256" key="4">
    <source>
        <dbReference type="ARBA" id="ARBA00022618"/>
    </source>
</evidence>
<evidence type="ECO:0000256" key="9">
    <source>
        <dbReference type="SAM" id="MobiDB-lite"/>
    </source>
</evidence>
<dbReference type="OrthoDB" id="10263272at2759"/>
<dbReference type="PROSITE" id="PS50082">
    <property type="entry name" value="WD_REPEATS_2"/>
    <property type="match status" value="3"/>
</dbReference>
<dbReference type="AlphaFoldDB" id="A0A5N5HAY0"/>
<feature type="repeat" description="WD" evidence="8">
    <location>
        <begin position="407"/>
        <end position="448"/>
    </location>
</feature>
<keyword evidence="4" id="KW-0132">Cell division</keyword>
<dbReference type="GO" id="GO:0051301">
    <property type="term" value="P:cell division"/>
    <property type="evidence" value="ECO:0007669"/>
    <property type="project" value="UniProtKB-KW"/>
</dbReference>
<dbReference type="InterPro" id="IPR019775">
    <property type="entry name" value="WD40_repeat_CS"/>
</dbReference>
<feature type="repeat" description="WD" evidence="8">
    <location>
        <begin position="537"/>
        <end position="570"/>
    </location>
</feature>
<keyword evidence="6" id="KW-0498">Mitosis</keyword>
<evidence type="ECO:0000256" key="2">
    <source>
        <dbReference type="ARBA" id="ARBA00006445"/>
    </source>
</evidence>
<keyword evidence="5" id="KW-0677">Repeat</keyword>
<evidence type="ECO:0000256" key="10">
    <source>
        <dbReference type="SAM" id="Phobius"/>
    </source>
</evidence>
<feature type="repeat" description="WD" evidence="8">
    <location>
        <begin position="324"/>
        <end position="365"/>
    </location>
</feature>
<sequence length="594" mass="65868">MGSLFYLTLVVLSFICVAFTKSEAQKIQSARLLDLLIRDVTFKAYDTRIRTGTLHTVNLPANFSGIIVDTARYRCGSLRRYGAQVKEFHLGTGVSVHPCAERVMIVRQNLGYNWSSIYYANYDLSGYQLVSPILGLLAYNAGMDVNFSNPFELGIEAGEKPISIDFKNITRVNNELGTRPLCASFEGDGKVTLARETKPYICVAKRHGHFGLVIEKPIPVQLRKRVSQWKIAVGSSVGSALGAFLLGLLLVAMLVKVKKQSRMVEMERRAYEEEALQVLDAPALQDDFYLNLVDWSSHNVLAVGLGNCVYLWNACSSKVTKLCDLGIDDSVCSVGWAQRGTHLAVGTSNGKVQIWDASRCRRVRTMEGHRLRIGALAWSSSTLSSGSRDKTILQRDIRAQDDFVSKLSGHKSEVCGLKWSYDNRELASGGNDNRLFVWNQHSTQPVLKYCEHTAAVKAIAWSPHHHGLLASGGGTADRCIRFWNTTTNSHLSCMDTGSQVCNLVWSKNVNELVSTHGYSQNQIIVWRYPTMSKLATLTGHSYRVLYLAISPDGQTIVTGAGDETLRFWNVFPSPKSQNRESEIGASSLGRTVIR</sequence>
<dbReference type="PANTHER" id="PTHR19918">
    <property type="entry name" value="CELL DIVISION CYCLE 20 CDC20 FIZZY -RELATED"/>
    <property type="match status" value="1"/>
</dbReference>
<comment type="pathway">
    <text evidence="1">Protein modification; protein ubiquitination.</text>
</comment>
<keyword evidence="10" id="KW-0812">Transmembrane</keyword>
<protein>
    <submittedName>
        <fullName evidence="13">Protein FIZZY-RELATED 2</fullName>
    </submittedName>
</protein>
<evidence type="ECO:0000256" key="7">
    <source>
        <dbReference type="ARBA" id="ARBA00023306"/>
    </source>
</evidence>
<evidence type="ECO:0000256" key="3">
    <source>
        <dbReference type="ARBA" id="ARBA00022574"/>
    </source>
</evidence>
<name>A0A5N5HAY0_9ROSA</name>
<dbReference type="PANTHER" id="PTHR19918:SF1">
    <property type="entry name" value="FIZZY-RELATED PROTEIN HOMOLOG"/>
    <property type="match status" value="1"/>
</dbReference>
<feature type="signal peptide" evidence="11">
    <location>
        <begin position="1"/>
        <end position="24"/>
    </location>
</feature>
<dbReference type="Pfam" id="PF24807">
    <property type="entry name" value="WD40_CDC20-Fz"/>
    <property type="match status" value="1"/>
</dbReference>